<evidence type="ECO:0000313" key="2">
    <source>
        <dbReference type="EMBL" id="MFC7153767.1"/>
    </source>
</evidence>
<evidence type="ECO:0000313" key="3">
    <source>
        <dbReference type="Proteomes" id="UP001596378"/>
    </source>
</evidence>
<name>A0ABW2FNH1_9BACL</name>
<dbReference type="SUPFAM" id="SSF53850">
    <property type="entry name" value="Periplasmic binding protein-like II"/>
    <property type="match status" value="1"/>
</dbReference>
<dbReference type="Pfam" id="PF01547">
    <property type="entry name" value="SBP_bac_1"/>
    <property type="match status" value="1"/>
</dbReference>
<evidence type="ECO:0000256" key="1">
    <source>
        <dbReference type="SAM" id="SignalP"/>
    </source>
</evidence>
<dbReference type="PANTHER" id="PTHR43649">
    <property type="entry name" value="ARABINOSE-BINDING PROTEIN-RELATED"/>
    <property type="match status" value="1"/>
</dbReference>
<protein>
    <submittedName>
        <fullName evidence="2">ABC transporter substrate-binding protein</fullName>
    </submittedName>
</protein>
<feature type="signal peptide" evidence="1">
    <location>
        <begin position="1"/>
        <end position="20"/>
    </location>
</feature>
<dbReference type="EMBL" id="JBHTAI010000043">
    <property type="protein sequence ID" value="MFC7153767.1"/>
    <property type="molecule type" value="Genomic_DNA"/>
</dbReference>
<accession>A0ABW2FNH1</accession>
<reference evidence="3" key="1">
    <citation type="journal article" date="2019" name="Int. J. Syst. Evol. Microbiol.">
        <title>The Global Catalogue of Microorganisms (GCM) 10K type strain sequencing project: providing services to taxonomists for standard genome sequencing and annotation.</title>
        <authorList>
            <consortium name="The Broad Institute Genomics Platform"/>
            <consortium name="The Broad Institute Genome Sequencing Center for Infectious Disease"/>
            <person name="Wu L."/>
            <person name="Ma J."/>
        </authorList>
    </citation>
    <scope>NUCLEOTIDE SEQUENCE [LARGE SCALE GENOMIC DNA]</scope>
    <source>
        <strain evidence="3">KCTC 12907</strain>
    </source>
</reference>
<dbReference type="PANTHER" id="PTHR43649:SF12">
    <property type="entry name" value="DIACETYLCHITOBIOSE BINDING PROTEIN DASA"/>
    <property type="match status" value="1"/>
</dbReference>
<keyword evidence="1" id="KW-0732">Signal</keyword>
<keyword evidence="3" id="KW-1185">Reference proteome</keyword>
<dbReference type="InterPro" id="IPR050490">
    <property type="entry name" value="Bact_solute-bd_prot1"/>
</dbReference>
<sequence length="433" mass="47795">MNTRKIVSIILFIALLAGLAACGNSNNTNTGGSNSESPGASPSSGGELQKAELNVFIQIPRFRTQFETLVNAFVEQQKQEKNREVKVNLEMPEEFTGNDVLRTRFATDSAPDVFKLHATEDAPQYAAAGYLEDLSGQPFVANLKEEIRNAVTQNGKIVALPIETPIWGYLYNKKIFAENGLTPPKTLTEMKEVIAKLEEKKITPFVLSYKTPYMTRVPVQSVQATYQFNHPEFVEKMNKGEGSYADIQTDMFNVLDLVNAHGTDNALELDADGGAAAFAAGKGAMWIQGVWYAEALQKLDPSFEFSVAPLPIDDNADRTSVLLSTSTSLAVSSKSPNKEIALDFINFIVNNEKASNELYSSLKVNPISNLHTFGVEPWVEESMTYNKVPEAYTPVGVLDKAGQMLQMYYAGQATQEEVVKELDKAWDLFNQTQ</sequence>
<dbReference type="Proteomes" id="UP001596378">
    <property type="component" value="Unassembled WGS sequence"/>
</dbReference>
<feature type="chain" id="PRO_5046400206" evidence="1">
    <location>
        <begin position="21"/>
        <end position="433"/>
    </location>
</feature>
<dbReference type="PROSITE" id="PS51257">
    <property type="entry name" value="PROKAR_LIPOPROTEIN"/>
    <property type="match status" value="1"/>
</dbReference>
<dbReference type="InterPro" id="IPR006059">
    <property type="entry name" value="SBP"/>
</dbReference>
<comment type="caution">
    <text evidence="2">The sequence shown here is derived from an EMBL/GenBank/DDBJ whole genome shotgun (WGS) entry which is preliminary data.</text>
</comment>
<organism evidence="2 3">
    <name type="scientific">Cohnella cellulosilytica</name>
    <dbReference type="NCBI Taxonomy" id="986710"/>
    <lineage>
        <taxon>Bacteria</taxon>
        <taxon>Bacillati</taxon>
        <taxon>Bacillota</taxon>
        <taxon>Bacilli</taxon>
        <taxon>Bacillales</taxon>
        <taxon>Paenibacillaceae</taxon>
        <taxon>Cohnella</taxon>
    </lineage>
</organism>
<dbReference type="RefSeq" id="WP_378052851.1">
    <property type="nucleotide sequence ID" value="NZ_JBHMDN010000062.1"/>
</dbReference>
<dbReference type="Gene3D" id="3.40.190.10">
    <property type="entry name" value="Periplasmic binding protein-like II"/>
    <property type="match status" value="2"/>
</dbReference>
<gene>
    <name evidence="2" type="ORF">ACFQMJ_35015</name>
</gene>
<proteinExistence type="predicted"/>